<dbReference type="Pfam" id="PF00501">
    <property type="entry name" value="AMP-binding"/>
    <property type="match status" value="1"/>
</dbReference>
<evidence type="ECO:0000313" key="4">
    <source>
        <dbReference type="Proteomes" id="UP000251211"/>
    </source>
</evidence>
<dbReference type="RefSeq" id="WP_112298401.1">
    <property type="nucleotide sequence ID" value="NZ_QTTP01000001.1"/>
</dbReference>
<dbReference type="InterPro" id="IPR045851">
    <property type="entry name" value="AMP-bd_C_sf"/>
</dbReference>
<gene>
    <name evidence="3" type="primary">fadD_3</name>
    <name evidence="3" type="ORF">NCTC13229_00499</name>
</gene>
<name>A0AB38F644_RHOWR</name>
<proteinExistence type="predicted"/>
<evidence type="ECO:0000313" key="3">
    <source>
        <dbReference type="EMBL" id="SPZ34910.1"/>
    </source>
</evidence>
<reference evidence="3 4" key="1">
    <citation type="submission" date="2018-06" db="EMBL/GenBank/DDBJ databases">
        <authorList>
            <consortium name="Pathogen Informatics"/>
            <person name="Doyle S."/>
        </authorList>
    </citation>
    <scope>NUCLEOTIDE SEQUENCE [LARGE SCALE GENOMIC DNA]</scope>
    <source>
        <strain evidence="3 4">NCTC13229</strain>
    </source>
</reference>
<dbReference type="PROSITE" id="PS00455">
    <property type="entry name" value="AMP_BINDING"/>
    <property type="match status" value="1"/>
</dbReference>
<dbReference type="EC" id="6.2.1.3" evidence="3"/>
<dbReference type="PANTHER" id="PTHR43767:SF12">
    <property type="entry name" value="AMP-DEPENDENT SYNTHETASE AND LIGASE"/>
    <property type="match status" value="1"/>
</dbReference>
<accession>A0AB38F644</accession>
<protein>
    <submittedName>
        <fullName evidence="3">Fatty-acid--CoA ligase</fullName>
        <ecNumber evidence="3">6.2.1.-</ecNumber>
        <ecNumber evidence="3">6.2.1.3</ecNumber>
    </submittedName>
</protein>
<dbReference type="EC" id="6.2.1.-" evidence="3"/>
<dbReference type="GO" id="GO:0004467">
    <property type="term" value="F:long-chain fatty acid-CoA ligase activity"/>
    <property type="evidence" value="ECO:0007669"/>
    <property type="project" value="UniProtKB-EC"/>
</dbReference>
<sequence>MTVVWPKGMPHHLDYPRVGMDAILAGAARSFPDRIALRDGDDTLTYAELHDAALRVAGGLRARGIAPGDAVALHLPNSMWFIVAYYGVLCSGAAVAPLSTAQPATVLKQQLTDSDVKAVFIHPSTWSVFGGNTAPESVQFFVGVPGTAVAPVPAEQGSPEPALPGSLVALEDLLGTDPLLGYHADPELVAHLQLTGGTTGLPKAVRVLHRNLVANTLQIGCWKSAALPDLDEAGRIRLRSVPNAQTRYTLEPGQSATLAIAPFFHSLGLVGYNVHVLLGTTVVLSGRFDPDWVLDAFGRFGINSIGGSPTMFYALLHSPVMAKADLSSVRLLSSGAGPIDTESQNRLRTAFPNALIADAYGLSEATALVTTTPLGENASLVPKGSIGVPVFDTEVEIRAEDRRTVLAQGETGELWVRGPQITDGYDRRPDLTAEQFVDGWLRTGDLGSVDESGCISLAGRAKDMLVYKGYNVYPQPLEEILCSHPAIAQAAVVGKKDPAAGQVPVGFVVLQPPYDDAIHCSQTFLDDLMAFVAARVAPYQKVREIYVVDSLPSTPTGKILKTKLRDRLECNSGS</sequence>
<dbReference type="PANTHER" id="PTHR43767">
    <property type="entry name" value="LONG-CHAIN-FATTY-ACID--COA LIGASE"/>
    <property type="match status" value="1"/>
</dbReference>
<keyword evidence="3" id="KW-0436">Ligase</keyword>
<dbReference type="InterPro" id="IPR000873">
    <property type="entry name" value="AMP-dep_synth/lig_dom"/>
</dbReference>
<dbReference type="InterPro" id="IPR042099">
    <property type="entry name" value="ANL_N_sf"/>
</dbReference>
<dbReference type="Pfam" id="PF13193">
    <property type="entry name" value="AMP-binding_C"/>
    <property type="match status" value="1"/>
</dbReference>
<evidence type="ECO:0000259" key="1">
    <source>
        <dbReference type="Pfam" id="PF00501"/>
    </source>
</evidence>
<comment type="caution">
    <text evidence="3">The sequence shown here is derived from an EMBL/GenBank/DDBJ whole genome shotgun (WGS) entry which is preliminary data.</text>
</comment>
<feature type="domain" description="AMP-dependent synthetase/ligase" evidence="1">
    <location>
        <begin position="27"/>
        <end position="425"/>
    </location>
</feature>
<dbReference type="Gene3D" id="3.40.50.12780">
    <property type="entry name" value="N-terminal domain of ligase-like"/>
    <property type="match status" value="1"/>
</dbReference>
<dbReference type="InterPro" id="IPR050237">
    <property type="entry name" value="ATP-dep_AMP-bd_enzyme"/>
</dbReference>
<dbReference type="InterPro" id="IPR025110">
    <property type="entry name" value="AMP-bd_C"/>
</dbReference>
<dbReference type="Gene3D" id="3.30.300.30">
    <property type="match status" value="1"/>
</dbReference>
<organism evidence="3 4">
    <name type="scientific">Rhodococcus wratislaviensis</name>
    <name type="common">Tsukamurella wratislaviensis</name>
    <dbReference type="NCBI Taxonomy" id="44752"/>
    <lineage>
        <taxon>Bacteria</taxon>
        <taxon>Bacillati</taxon>
        <taxon>Actinomycetota</taxon>
        <taxon>Actinomycetes</taxon>
        <taxon>Mycobacteriales</taxon>
        <taxon>Nocardiaceae</taxon>
        <taxon>Rhodococcus</taxon>
    </lineage>
</organism>
<dbReference type="SUPFAM" id="SSF56801">
    <property type="entry name" value="Acetyl-CoA synthetase-like"/>
    <property type="match status" value="1"/>
</dbReference>
<dbReference type="InterPro" id="IPR020845">
    <property type="entry name" value="AMP-binding_CS"/>
</dbReference>
<dbReference type="Proteomes" id="UP000251211">
    <property type="component" value="Unassembled WGS sequence"/>
</dbReference>
<dbReference type="EMBL" id="UAUI01000001">
    <property type="protein sequence ID" value="SPZ34910.1"/>
    <property type="molecule type" value="Genomic_DNA"/>
</dbReference>
<evidence type="ECO:0000259" key="2">
    <source>
        <dbReference type="Pfam" id="PF13193"/>
    </source>
</evidence>
<dbReference type="AlphaFoldDB" id="A0AB38F644"/>
<feature type="domain" description="AMP-binding enzyme C-terminal" evidence="2">
    <location>
        <begin position="477"/>
        <end position="558"/>
    </location>
</feature>